<dbReference type="Proteomes" id="UP000812270">
    <property type="component" value="Unassembled WGS sequence"/>
</dbReference>
<reference evidence="1" key="1">
    <citation type="submission" date="2021-06" db="EMBL/GenBank/DDBJ databases">
        <authorList>
            <person name="Huq M.A."/>
        </authorList>
    </citation>
    <scope>NUCLEOTIDE SEQUENCE</scope>
    <source>
        <strain evidence="1">MAH-26</strain>
    </source>
</reference>
<accession>A0A9E2S6W4</accession>
<gene>
    <name evidence="1" type="ORF">KTO63_11025</name>
</gene>
<comment type="caution">
    <text evidence="1">The sequence shown here is derived from an EMBL/GenBank/DDBJ whole genome shotgun (WGS) entry which is preliminary data.</text>
</comment>
<dbReference type="PANTHER" id="PTHR47197">
    <property type="entry name" value="PROTEIN NIRF"/>
    <property type="match status" value="1"/>
</dbReference>
<evidence type="ECO:0000313" key="2">
    <source>
        <dbReference type="Proteomes" id="UP000812270"/>
    </source>
</evidence>
<proteinExistence type="predicted"/>
<protein>
    <submittedName>
        <fullName evidence="1">YncE family protein</fullName>
    </submittedName>
</protein>
<dbReference type="AlphaFoldDB" id="A0A9E2S6W4"/>
<organism evidence="1 2">
    <name type="scientific">Pinibacter aurantiacus</name>
    <dbReference type="NCBI Taxonomy" id="2851599"/>
    <lineage>
        <taxon>Bacteria</taxon>
        <taxon>Pseudomonadati</taxon>
        <taxon>Bacteroidota</taxon>
        <taxon>Chitinophagia</taxon>
        <taxon>Chitinophagales</taxon>
        <taxon>Chitinophagaceae</taxon>
        <taxon>Pinibacter</taxon>
    </lineage>
</organism>
<dbReference type="InterPro" id="IPR051200">
    <property type="entry name" value="Host-pathogen_enzymatic-act"/>
</dbReference>
<dbReference type="EMBL" id="JAHSPG010000006">
    <property type="protein sequence ID" value="MBV4357683.1"/>
    <property type="molecule type" value="Genomic_DNA"/>
</dbReference>
<sequence>MLSLSTGLLLSSALINNIHAQDKPYHLSKTFHIASAGGWDYLAVNNNKLYVSHGTQLNILDKTTGDSIGVIPNTTGIHGIAFANALNKGFTSNGKLNSITVFDLATNNITNQIQVGENPDAIIFEPFSQKIITCNGRSKDLSVVDPQSNKVIATIALAGKPETAVSDGEGKVFVNIEDKSEIAVVNLKTMSVETKWSIAPGEEPTGLAFDNKSKRLFAGCDNKLLMVIDATNGKTIAKVPIGEGCDGVAFDNESKTIFTSNGEDGTMTVIKEKSTNSFEVINTVTTKKGARTIAIDEATHAIYLPTAEFVPGPHEGKRPPMVPGSFQILVYNK</sequence>
<name>A0A9E2S6W4_9BACT</name>
<keyword evidence="2" id="KW-1185">Reference proteome</keyword>
<evidence type="ECO:0000313" key="1">
    <source>
        <dbReference type="EMBL" id="MBV4357683.1"/>
    </source>
</evidence>
<dbReference type="PANTHER" id="PTHR47197:SF3">
    <property type="entry name" value="DIHYDRO-HEME D1 DEHYDROGENASE"/>
    <property type="match status" value="1"/>
</dbReference>